<evidence type="ECO:0000313" key="1">
    <source>
        <dbReference type="EMBL" id="RTZ80366.1"/>
    </source>
</evidence>
<proteinExistence type="predicted"/>
<accession>A0A432GA77</accession>
<reference evidence="1 2" key="1">
    <citation type="submission" date="2018-06" db="EMBL/GenBank/DDBJ databases">
        <title>Combined omics and stable isotope probing to characterize newly discovered Mariana Back-Arc vent microbial communities.</title>
        <authorList>
            <person name="Trembath-Reichert E."/>
            <person name="Huber J.A."/>
        </authorList>
    </citation>
    <scope>NUCLEOTIDE SEQUENCE [LARGE SCALE GENOMIC DNA]</scope>
    <source>
        <strain evidence="1">MAG 63_2</strain>
    </source>
</reference>
<protein>
    <submittedName>
        <fullName evidence="1">RND family transporter</fullName>
    </submittedName>
</protein>
<dbReference type="EMBL" id="QNZM01000170">
    <property type="protein sequence ID" value="RTZ80366.1"/>
    <property type="molecule type" value="Genomic_DNA"/>
</dbReference>
<dbReference type="Proteomes" id="UP000286732">
    <property type="component" value="Unassembled WGS sequence"/>
</dbReference>
<comment type="caution">
    <text evidence="1">The sequence shown here is derived from an EMBL/GenBank/DDBJ whole genome shotgun (WGS) entry which is preliminary data.</text>
</comment>
<name>A0A432GA77_9DELT</name>
<sequence length="172" mass="19415">MMLRQFYERVILSFPKTILLLMLVCIAALGYQARYLEIDASAETLLLEDDKDLAFTRKVNERYGSSDFLVLTYSPHADLLADATLDSLRKLSAELLELERVESVMSILNVPLLESPPKPIQELIKNVPTLESPGIDKALAKLEFLNSPIYRDNLVSPDFKTTALLINLFDDP</sequence>
<gene>
    <name evidence="1" type="ORF">DSY98_04420</name>
</gene>
<dbReference type="AlphaFoldDB" id="A0A432GA77"/>
<organism evidence="1 2">
    <name type="scientific">SAR324 cluster bacterium</name>
    <dbReference type="NCBI Taxonomy" id="2024889"/>
    <lineage>
        <taxon>Bacteria</taxon>
        <taxon>Deltaproteobacteria</taxon>
        <taxon>SAR324 cluster</taxon>
    </lineage>
</organism>
<evidence type="ECO:0000313" key="2">
    <source>
        <dbReference type="Proteomes" id="UP000286732"/>
    </source>
</evidence>
<feature type="non-terminal residue" evidence="1">
    <location>
        <position position="172"/>
    </location>
</feature>